<feature type="transmembrane region" description="Helical" evidence="1">
    <location>
        <begin position="12"/>
        <end position="29"/>
    </location>
</feature>
<keyword evidence="6" id="KW-1185">Reference proteome</keyword>
<name>A0A375GS35_9BURK</name>
<reference evidence="5" key="1">
    <citation type="submission" date="2018-01" db="EMBL/GenBank/DDBJ databases">
        <authorList>
            <person name="Gaut B.S."/>
            <person name="Morton B.R."/>
            <person name="Clegg M.T."/>
            <person name="Duvall M.R."/>
        </authorList>
    </citation>
    <scope>NUCLEOTIDE SEQUENCE [LARGE SCALE GENOMIC DNA]</scope>
</reference>
<dbReference type="Proteomes" id="UP000256862">
    <property type="component" value="Plasmid CO2235_mp"/>
</dbReference>
<geneLocation type="plasmid" evidence="5">
    <name>co2235_mp</name>
</geneLocation>
<evidence type="ECO:0008006" key="7">
    <source>
        <dbReference type="Google" id="ProtNLM"/>
    </source>
</evidence>
<dbReference type="OrthoDB" id="6114904at2"/>
<keyword evidence="1" id="KW-1133">Transmembrane helix</keyword>
<dbReference type="EMBL" id="OGUS01000143">
    <property type="protein sequence ID" value="SPC24637.1"/>
    <property type="molecule type" value="Genomic_DNA"/>
</dbReference>
<dbReference type="Proteomes" id="UP000623307">
    <property type="component" value="Chromosome 1"/>
</dbReference>
<keyword evidence="1" id="KW-0812">Transmembrane</keyword>
<protein>
    <recommendedName>
        <fullName evidence="7">Sel1 repeat family protein</fullName>
    </recommendedName>
</protein>
<reference evidence="3 5" key="2">
    <citation type="submission" date="2018-01" db="EMBL/GenBank/DDBJ databases">
        <authorList>
            <person name="Clerissi C."/>
        </authorList>
    </citation>
    <scope>NUCLEOTIDE SEQUENCE</scope>
    <source>
        <strain evidence="3">Cupriavidus oxalaticus LMG 2235</strain>
        <plasmid evidence="5">co2235_mp</plasmid>
    </source>
</reference>
<evidence type="ECO:0000313" key="6">
    <source>
        <dbReference type="Proteomes" id="UP000623307"/>
    </source>
</evidence>
<organism evidence="3 5">
    <name type="scientific">Cupriavidus oxalaticus</name>
    <dbReference type="NCBI Taxonomy" id="96344"/>
    <lineage>
        <taxon>Bacteria</taxon>
        <taxon>Pseudomonadati</taxon>
        <taxon>Pseudomonadota</taxon>
        <taxon>Betaproteobacteria</taxon>
        <taxon>Burkholderiales</taxon>
        <taxon>Burkholderiaceae</taxon>
        <taxon>Cupriavidus</taxon>
    </lineage>
</organism>
<dbReference type="InterPro" id="IPR011990">
    <property type="entry name" value="TPR-like_helical_dom_sf"/>
</dbReference>
<dbReference type="SUPFAM" id="SSF81901">
    <property type="entry name" value="HCP-like"/>
    <property type="match status" value="1"/>
</dbReference>
<sequence>MKRLLKGLGKVALIAGVIVLLGGMALYIYSRERHDLPPFDHAKAAVLPAKTRAQYERDLFNEIRDWNTGTPKYMGKDGTNRREADWLAMARDGYELAYITLQILQPSTGIRYEIRKPLARLSQLAESGDAGAMCLYPELSNTGSDDERAMYRDQALAYWRRGTELEHPGCLSSVGFFLMTGIQGFPKDVQAGFEASVKAARAGYDGAVSISAYVTRQELTSAKDWTRYYCWKTQASKYSSHSDPRDALWKLRNQSGRPDSDALASKLEAWHPTLDDCIALKLGDK</sequence>
<dbReference type="EMBL" id="OGUS01000084">
    <property type="protein sequence ID" value="SPC07566.1"/>
    <property type="molecule type" value="Genomic_DNA"/>
</dbReference>
<keyword evidence="1" id="KW-0472">Membrane</keyword>
<evidence type="ECO:0000313" key="2">
    <source>
        <dbReference type="EMBL" id="QRQ92381.1"/>
    </source>
</evidence>
<evidence type="ECO:0000256" key="1">
    <source>
        <dbReference type="SAM" id="Phobius"/>
    </source>
</evidence>
<accession>A0A375GS35</accession>
<dbReference type="AlphaFoldDB" id="A0A375GS35"/>
<reference evidence="2 6" key="3">
    <citation type="submission" date="2021-02" db="EMBL/GenBank/DDBJ databases">
        <title>Complete Genome Sequence of Cupriavidus oxalaticus Strain Ox1, a Soil Oxalate-Degrading Species.</title>
        <authorList>
            <person name="Palmieri F."/>
            <person name="Udriet P."/>
            <person name="Deuasquier M."/>
            <person name="Beaudoing E."/>
            <person name="Johnson S.L."/>
            <person name="Davenport K.W."/>
            <person name="Chain P.S."/>
            <person name="Bindschedler S."/>
            <person name="Junier P."/>
        </authorList>
    </citation>
    <scope>NUCLEOTIDE SEQUENCE [LARGE SCALE GENOMIC DNA]</scope>
    <source>
        <strain evidence="2 6">Ox1</strain>
    </source>
</reference>
<evidence type="ECO:0000313" key="4">
    <source>
        <dbReference type="EMBL" id="SPC24637.1"/>
    </source>
</evidence>
<dbReference type="Gene3D" id="1.25.40.10">
    <property type="entry name" value="Tetratricopeptide repeat domain"/>
    <property type="match status" value="1"/>
</dbReference>
<gene>
    <name evidence="4" type="ORF">CO2235_MP80478</name>
    <name evidence="3" type="ORF">CO2235_U770008</name>
    <name evidence="2" type="ORF">JTE92_05655</name>
</gene>
<evidence type="ECO:0000313" key="3">
    <source>
        <dbReference type="EMBL" id="SPC07566.1"/>
    </source>
</evidence>
<dbReference type="GeneID" id="303488994"/>
<proteinExistence type="predicted"/>
<evidence type="ECO:0000313" key="5">
    <source>
        <dbReference type="Proteomes" id="UP000256862"/>
    </source>
</evidence>
<dbReference type="RefSeq" id="WP_063241404.1">
    <property type="nucleotide sequence ID" value="NZ_CP069809.1"/>
</dbReference>
<dbReference type="EMBL" id="CP069811">
    <property type="protein sequence ID" value="QRQ92381.1"/>
    <property type="molecule type" value="Genomic_DNA"/>
</dbReference>